<dbReference type="InterPro" id="IPR036365">
    <property type="entry name" value="PGBD-like_sf"/>
</dbReference>
<name>A0A844HH63_9RHOB</name>
<evidence type="ECO:0000256" key="1">
    <source>
        <dbReference type="SAM" id="MobiDB-lite"/>
    </source>
</evidence>
<keyword evidence="4" id="KW-1185">Reference proteome</keyword>
<dbReference type="GO" id="GO:0008745">
    <property type="term" value="F:N-acetylmuramoyl-L-alanine amidase activity"/>
    <property type="evidence" value="ECO:0007669"/>
    <property type="project" value="InterPro"/>
</dbReference>
<evidence type="ECO:0000259" key="2">
    <source>
        <dbReference type="SMART" id="SM00644"/>
    </source>
</evidence>
<accession>A0A844HH63</accession>
<dbReference type="SUPFAM" id="SSF47090">
    <property type="entry name" value="PGBD-like"/>
    <property type="match status" value="1"/>
</dbReference>
<organism evidence="3 4">
    <name type="scientific">Paracoccus litorisediminis</name>
    <dbReference type="NCBI Taxonomy" id="2006130"/>
    <lineage>
        <taxon>Bacteria</taxon>
        <taxon>Pseudomonadati</taxon>
        <taxon>Pseudomonadota</taxon>
        <taxon>Alphaproteobacteria</taxon>
        <taxon>Rhodobacterales</taxon>
        <taxon>Paracoccaceae</taxon>
        <taxon>Paracoccus</taxon>
    </lineage>
</organism>
<dbReference type="OrthoDB" id="9798982at2"/>
<protein>
    <submittedName>
        <fullName evidence="3">N-acetylmuramoyl-L-alanine amidase</fullName>
    </submittedName>
</protein>
<reference evidence="3 4" key="1">
    <citation type="submission" date="2019-11" db="EMBL/GenBank/DDBJ databases">
        <authorList>
            <person name="Dong K."/>
        </authorList>
    </citation>
    <scope>NUCLEOTIDE SEQUENCE [LARGE SCALE GENOMIC DNA]</scope>
    <source>
        <strain evidence="3 4">NBRC 112902</strain>
    </source>
</reference>
<dbReference type="Gene3D" id="3.40.80.10">
    <property type="entry name" value="Peptidoglycan recognition protein-like"/>
    <property type="match status" value="1"/>
</dbReference>
<dbReference type="Pfam" id="PF01471">
    <property type="entry name" value="PG_binding_1"/>
    <property type="match status" value="1"/>
</dbReference>
<dbReference type="InterPro" id="IPR002502">
    <property type="entry name" value="Amidase_domain"/>
</dbReference>
<dbReference type="SMART" id="SM00644">
    <property type="entry name" value="Ami_2"/>
    <property type="match status" value="1"/>
</dbReference>
<gene>
    <name evidence="3" type="ORF">GL300_00205</name>
</gene>
<dbReference type="InterPro" id="IPR036366">
    <property type="entry name" value="PGBDSf"/>
</dbReference>
<dbReference type="CDD" id="cd06583">
    <property type="entry name" value="PGRP"/>
    <property type="match status" value="1"/>
</dbReference>
<dbReference type="InterPro" id="IPR036505">
    <property type="entry name" value="Amidase/PGRP_sf"/>
</dbReference>
<sequence length="321" mass="34325">MSRTFNSGSWRRSPSSRMIARPHQITSSSVPTISSGSAGHGTAACSHRRTHPPTNSPNNPIRPASCGPFHFQRTGMERIIMHWSAGTHAVSALDRQHYHYVIDGSGIVVEGDHAPEDNLGPLVSGRYAAHTLNCNTGSIGIALAGMARAVEAPFSSGPWPITEAQLAALAQLCAGLCRRHQIPVKRETVLSHAEVQPTLKIAQRGKWDIAWLPGMTKPGNPVEVGDKIRARIREAMGVVVPSGRLSPAPDIPPTLQRGDVGEPVRRAQALLAAKGFNPGQIDGDFGPKTRAAAVAFQRAFRLRETGNIDAATWAALLLKGN</sequence>
<feature type="compositionally biased region" description="Low complexity" evidence="1">
    <location>
        <begin position="25"/>
        <end position="37"/>
    </location>
</feature>
<proteinExistence type="predicted"/>
<dbReference type="GO" id="GO:0009253">
    <property type="term" value="P:peptidoglycan catabolic process"/>
    <property type="evidence" value="ECO:0007669"/>
    <property type="project" value="InterPro"/>
</dbReference>
<dbReference type="SUPFAM" id="SSF55846">
    <property type="entry name" value="N-acetylmuramoyl-L-alanine amidase-like"/>
    <property type="match status" value="1"/>
</dbReference>
<dbReference type="AlphaFoldDB" id="A0A844HH63"/>
<comment type="caution">
    <text evidence="3">The sequence shown here is derived from an EMBL/GenBank/DDBJ whole genome shotgun (WGS) entry which is preliminary data.</text>
</comment>
<evidence type="ECO:0000313" key="3">
    <source>
        <dbReference type="EMBL" id="MTH57627.1"/>
    </source>
</evidence>
<dbReference type="InterPro" id="IPR002477">
    <property type="entry name" value="Peptidoglycan-bd-like"/>
</dbReference>
<dbReference type="Gene3D" id="1.10.101.10">
    <property type="entry name" value="PGBD-like superfamily/PGBD"/>
    <property type="match status" value="1"/>
</dbReference>
<feature type="domain" description="N-acetylmuramoyl-L-alanine amidase" evidence="2">
    <location>
        <begin position="66"/>
        <end position="205"/>
    </location>
</feature>
<evidence type="ECO:0000313" key="4">
    <source>
        <dbReference type="Proteomes" id="UP000449846"/>
    </source>
</evidence>
<feature type="compositionally biased region" description="Polar residues" evidence="1">
    <location>
        <begin position="1"/>
        <end position="16"/>
    </location>
</feature>
<dbReference type="Proteomes" id="UP000449846">
    <property type="component" value="Unassembled WGS sequence"/>
</dbReference>
<dbReference type="EMBL" id="WMIG01000001">
    <property type="protein sequence ID" value="MTH57627.1"/>
    <property type="molecule type" value="Genomic_DNA"/>
</dbReference>
<feature type="region of interest" description="Disordered" evidence="1">
    <location>
        <begin position="1"/>
        <end position="67"/>
    </location>
</feature>
<dbReference type="Pfam" id="PF01510">
    <property type="entry name" value="Amidase_2"/>
    <property type="match status" value="1"/>
</dbReference>